<reference evidence="1" key="1">
    <citation type="submission" date="2023-05" db="EMBL/GenBank/DDBJ databases">
        <title>Nepenthes gracilis genome sequencing.</title>
        <authorList>
            <person name="Fukushima K."/>
        </authorList>
    </citation>
    <scope>NUCLEOTIDE SEQUENCE</scope>
    <source>
        <strain evidence="1">SING2019-196</strain>
    </source>
</reference>
<keyword evidence="2" id="KW-1185">Reference proteome</keyword>
<dbReference type="Proteomes" id="UP001279734">
    <property type="component" value="Unassembled WGS sequence"/>
</dbReference>
<comment type="caution">
    <text evidence="1">The sequence shown here is derived from an EMBL/GenBank/DDBJ whole genome shotgun (WGS) entry which is preliminary data.</text>
</comment>
<protein>
    <submittedName>
        <fullName evidence="1">Uncharacterized protein</fullName>
    </submittedName>
</protein>
<name>A0AAD3SEC3_NEPGR</name>
<organism evidence="1 2">
    <name type="scientific">Nepenthes gracilis</name>
    <name type="common">Slender pitcher plant</name>
    <dbReference type="NCBI Taxonomy" id="150966"/>
    <lineage>
        <taxon>Eukaryota</taxon>
        <taxon>Viridiplantae</taxon>
        <taxon>Streptophyta</taxon>
        <taxon>Embryophyta</taxon>
        <taxon>Tracheophyta</taxon>
        <taxon>Spermatophyta</taxon>
        <taxon>Magnoliopsida</taxon>
        <taxon>eudicotyledons</taxon>
        <taxon>Gunneridae</taxon>
        <taxon>Pentapetalae</taxon>
        <taxon>Caryophyllales</taxon>
        <taxon>Nepenthaceae</taxon>
        <taxon>Nepenthes</taxon>
    </lineage>
</organism>
<evidence type="ECO:0000313" key="2">
    <source>
        <dbReference type="Proteomes" id="UP001279734"/>
    </source>
</evidence>
<dbReference type="EMBL" id="BSYO01000008">
    <property type="protein sequence ID" value="GMH09094.1"/>
    <property type="molecule type" value="Genomic_DNA"/>
</dbReference>
<evidence type="ECO:0000313" key="1">
    <source>
        <dbReference type="EMBL" id="GMH09094.1"/>
    </source>
</evidence>
<sequence>MLTVTFKDDELKRDTQLAMQIALAPPSPPHCVGDSIFVFLMEAMVALLFGIELELKGFCMYKIVDFDGKKRSANLVYGPMDKFVLRRRTVNVDNIDKLEDFSSRKYKGSYQVLIDRVWSYFSEHRPTESCMHCAVVEKMPLYFQHDGQSSTTVGVQVKLQRNGVKELKPPSSTANGAAVDVYIGNSR</sequence>
<accession>A0AAD3SEC3</accession>
<proteinExistence type="predicted"/>
<gene>
    <name evidence="1" type="ORF">Nepgr_010934</name>
</gene>
<dbReference type="AlphaFoldDB" id="A0AAD3SEC3"/>